<dbReference type="CDD" id="cd16328">
    <property type="entry name" value="RseA_N"/>
    <property type="match status" value="1"/>
</dbReference>
<dbReference type="InterPro" id="IPR036147">
    <property type="entry name" value="Anti-sigma_E_RseA_N_sf"/>
</dbReference>
<dbReference type="InterPro" id="IPR005572">
    <property type="entry name" value="Anti-sigma_E_RseA_N"/>
</dbReference>
<feature type="domain" description="Anti sigma-E protein RseA N-terminal" evidence="1">
    <location>
        <begin position="17"/>
        <end position="94"/>
    </location>
</feature>
<proteinExistence type="predicted"/>
<dbReference type="SUPFAM" id="SSF89069">
    <property type="entry name" value="N-terminal, cytoplasmic domain of anti-sigmaE factor RseA"/>
    <property type="match status" value="1"/>
</dbReference>
<dbReference type="Proteomes" id="UP000037660">
    <property type="component" value="Unassembled WGS sequence"/>
</dbReference>
<dbReference type="Gene3D" id="1.10.10.880">
    <property type="entry name" value="Anti sigma-E protein RseA, N-terminal domain"/>
    <property type="match status" value="1"/>
</dbReference>
<evidence type="ECO:0000259" key="1">
    <source>
        <dbReference type="Pfam" id="PF03872"/>
    </source>
</evidence>
<sequence length="226" mass="23460">MEIDMMSKGDGAADCGEQLSALADGECGSADVADICGRWRDDPALRARWHRYQMIGDVLRSEDLACAAAHDSDFLRGLRARLEAEPVVLAPAALAPAEVLQPALAAGGSIARPRRRVWPAAVAAGFVTVVAAGFVFNQQSGPAPATLAAAPGSPGPALVPSAMPVAAVARPVATGEEPRQVEVADGRLVRDARLDRYFAAHQQWSGGSIGGNVATLRHVAADAPKR</sequence>
<dbReference type="PANTHER" id="PTHR38104">
    <property type="match status" value="1"/>
</dbReference>
<dbReference type="InterPro" id="IPR052383">
    <property type="entry name" value="Anti-sigma-E_RseA-like"/>
</dbReference>
<name>A0A0K8NUG0_PISS1</name>
<reference evidence="2 3" key="2">
    <citation type="journal article" date="2016" name="Science">
        <title>A bacterium that degrades and assimilates poly(ethylene terephthalate).</title>
        <authorList>
            <person name="Yoshida S."/>
            <person name="Hiraga K."/>
            <person name="Takehana T."/>
            <person name="Taniguchi I."/>
            <person name="Yamaji H."/>
            <person name="Maeda Y."/>
            <person name="Toyohara K."/>
            <person name="Miyamoto K."/>
            <person name="Kimura Y."/>
            <person name="Oda K."/>
        </authorList>
    </citation>
    <scope>NUCLEOTIDE SEQUENCE [LARGE SCALE GENOMIC DNA]</scope>
    <source>
        <strain evidence="3">NBRC 110686 / TISTR 2288 / 201-F6</strain>
    </source>
</reference>
<dbReference type="AlphaFoldDB" id="A0A0K8NUG0"/>
<dbReference type="Pfam" id="PF03872">
    <property type="entry name" value="RseA_N"/>
    <property type="match status" value="1"/>
</dbReference>
<dbReference type="PANTHER" id="PTHR38104:SF1">
    <property type="entry name" value="ANTI-SIGMA-E FACTOR RSEA"/>
    <property type="match status" value="1"/>
</dbReference>
<keyword evidence="3" id="KW-1185">Reference proteome</keyword>
<organism evidence="2 3">
    <name type="scientific">Piscinibacter sakaiensis</name>
    <name type="common">Ideonella sakaiensis</name>
    <dbReference type="NCBI Taxonomy" id="1547922"/>
    <lineage>
        <taxon>Bacteria</taxon>
        <taxon>Pseudomonadati</taxon>
        <taxon>Pseudomonadota</taxon>
        <taxon>Betaproteobacteria</taxon>
        <taxon>Burkholderiales</taxon>
        <taxon>Sphaerotilaceae</taxon>
        <taxon>Piscinibacter</taxon>
    </lineage>
</organism>
<dbReference type="GO" id="GO:0016989">
    <property type="term" value="F:sigma factor antagonist activity"/>
    <property type="evidence" value="ECO:0007669"/>
    <property type="project" value="InterPro"/>
</dbReference>
<reference evidence="3" key="1">
    <citation type="submission" date="2015-07" db="EMBL/GenBank/DDBJ databases">
        <title>Discovery of a poly(ethylene terephthalate assimilation.</title>
        <authorList>
            <person name="Yoshida S."/>
            <person name="Hiraga K."/>
            <person name="Takehana T."/>
            <person name="Taniguchi I."/>
            <person name="Yamaji H."/>
            <person name="Maeda Y."/>
            <person name="Toyohara K."/>
            <person name="Miyamoto K."/>
            <person name="Kimura Y."/>
            <person name="Oda K."/>
        </authorList>
    </citation>
    <scope>NUCLEOTIDE SEQUENCE [LARGE SCALE GENOMIC DNA]</scope>
    <source>
        <strain evidence="3">NBRC 110686 / TISTR 2288 / 201-F6</strain>
    </source>
</reference>
<accession>A0A0K8NUG0</accession>
<evidence type="ECO:0000313" key="2">
    <source>
        <dbReference type="EMBL" id="GAP33585.1"/>
    </source>
</evidence>
<evidence type="ECO:0000313" key="3">
    <source>
        <dbReference type="Proteomes" id="UP000037660"/>
    </source>
</evidence>
<comment type="caution">
    <text evidence="2">The sequence shown here is derived from an EMBL/GenBank/DDBJ whole genome shotgun (WGS) entry which is preliminary data.</text>
</comment>
<dbReference type="STRING" id="1547922.ISF6_0031"/>
<gene>
    <name evidence="2" type="ORF">ISF6_0031</name>
</gene>
<protein>
    <submittedName>
        <fullName evidence="2">Sigma factor RpoE negative regulatory protein RseA</fullName>
    </submittedName>
</protein>
<dbReference type="EMBL" id="BBYR01000001">
    <property type="protein sequence ID" value="GAP33585.1"/>
    <property type="molecule type" value="Genomic_DNA"/>
</dbReference>